<evidence type="ECO:0000313" key="4">
    <source>
        <dbReference type="EMBL" id="KAK7493312.1"/>
    </source>
</evidence>
<dbReference type="PANTHER" id="PTHR18871">
    <property type="entry name" value="CENTROSOMAL PROTEIN OF 112 KDA"/>
    <property type="match status" value="1"/>
</dbReference>
<sequence length="966" mass="112638">MHAQLMLHMLKRGNIQGPFDKKPEDGPLQPLPPYMTRPQPRWSWVQGQGQESSSVGCVHSGCSCTPAVGNGYGGCSIYFDEPLDKADGETEKLPDWVEGELADTIGSSVFRRSDGHHGNPAATSTWVSQAGSSLRNTRQRPHTSMGISLDKDPGLSPIRGDYHRSHGYSADDLTVDSRRSPPRALSPSDRERRQLPDVKRNRGSPEPRNREHTDTEWSRPLGVTTASTTASFGKSAMFPDDTSLAKPSDKEIAVRTKMIEAKYHEEKLRLQQKHDAAVQKILDRKNSEIEDVKSHYRSKTKELEETITKLERKVQTLVKEAGVVRETKDKQIMELKKMVEATSDSQRNEYEKRLHDMEADFEQQKFELQKLHTRNIQEILDDTNARLQRMETEYNQQAASTTSIIKELESRVQQLTGEVDRTLSQRTVLEKEKSELENRLERTVCALETAQERASQMEREHQKRLEANEHEMRTLRNKTEASLEFLKQEHTISASKAADTISDLEQQVDYLKKALKDAEEHRQRQMRETEQVHQQDKLHLENLHDKQVRSMKKELEQLEQEMQRKVSRLEQLLKDKEAEVQKQKDLAREQALQAEKALEEFKQQVEKNQHQIYAEMKQQMEQVESDLKKSKQAREKQSREFSRQLEDEKYKHEHEMAEAKMTFEQEKAQLLHEVHIQKEYANSEHERELEQLREAHRNEMKALEFRYKEKQEKDHKVVSELEGQVAELREELVQANQLRKQQLVELGLLREEEKQKMQRDHEAEVARYRTDAEQQRLELQKMHSAETERLLEKTNDRLKSIEKEYTERGKKSAETIAELQSTIKQLREDIKRVKENADSRIAEVRKQLEEEKQSLKKQYSSNLAMVQHELESQRTRCHNLERQLQKMDADHEEKVTRLKLEQEERMRGLLPAEMKQELEDTIGSLKSQVNTLQQRAAMLQEELDLRLKNPLGPFGSRTSSPIKSSV</sequence>
<feature type="compositionally biased region" description="Basic and acidic residues" evidence="2">
    <location>
        <begin position="625"/>
        <end position="649"/>
    </location>
</feature>
<protein>
    <recommendedName>
        <fullName evidence="3">DUF4485 domain-containing protein</fullName>
    </recommendedName>
</protein>
<name>A0ABD0L1P9_9CAEN</name>
<feature type="compositionally biased region" description="Basic and acidic residues" evidence="2">
    <location>
        <begin position="188"/>
        <end position="217"/>
    </location>
</feature>
<keyword evidence="5" id="KW-1185">Reference proteome</keyword>
<proteinExistence type="predicted"/>
<evidence type="ECO:0000313" key="5">
    <source>
        <dbReference type="Proteomes" id="UP001519460"/>
    </source>
</evidence>
<evidence type="ECO:0000256" key="2">
    <source>
        <dbReference type="SAM" id="MobiDB-lite"/>
    </source>
</evidence>
<dbReference type="Pfam" id="PF14846">
    <property type="entry name" value="DUF4485"/>
    <property type="match status" value="1"/>
</dbReference>
<feature type="region of interest" description="Disordered" evidence="2">
    <location>
        <begin position="109"/>
        <end position="243"/>
    </location>
</feature>
<feature type="region of interest" description="Disordered" evidence="2">
    <location>
        <begin position="616"/>
        <end position="649"/>
    </location>
</feature>
<feature type="coiled-coil region" evidence="1">
    <location>
        <begin position="675"/>
        <end position="942"/>
    </location>
</feature>
<feature type="domain" description="DUF4485" evidence="3">
    <location>
        <begin position="2"/>
        <end position="33"/>
    </location>
</feature>
<feature type="coiled-coil region" evidence="1">
    <location>
        <begin position="293"/>
        <end position="320"/>
    </location>
</feature>
<keyword evidence="1" id="KW-0175">Coiled coil</keyword>
<reference evidence="4 5" key="1">
    <citation type="journal article" date="2023" name="Sci. Data">
        <title>Genome assembly of the Korean intertidal mud-creeper Batillaria attramentaria.</title>
        <authorList>
            <person name="Patra A.K."/>
            <person name="Ho P.T."/>
            <person name="Jun S."/>
            <person name="Lee S.J."/>
            <person name="Kim Y."/>
            <person name="Won Y.J."/>
        </authorList>
    </citation>
    <scope>NUCLEOTIDE SEQUENCE [LARGE SCALE GENOMIC DNA]</scope>
    <source>
        <strain evidence="4">Wonlab-2016</strain>
    </source>
</reference>
<feature type="compositionally biased region" description="Polar residues" evidence="2">
    <location>
        <begin position="121"/>
        <end position="136"/>
    </location>
</feature>
<dbReference type="AlphaFoldDB" id="A0ABD0L1P9"/>
<gene>
    <name evidence="4" type="ORF">BaRGS_00015438</name>
</gene>
<organism evidence="4 5">
    <name type="scientific">Batillaria attramentaria</name>
    <dbReference type="NCBI Taxonomy" id="370345"/>
    <lineage>
        <taxon>Eukaryota</taxon>
        <taxon>Metazoa</taxon>
        <taxon>Spiralia</taxon>
        <taxon>Lophotrochozoa</taxon>
        <taxon>Mollusca</taxon>
        <taxon>Gastropoda</taxon>
        <taxon>Caenogastropoda</taxon>
        <taxon>Sorbeoconcha</taxon>
        <taxon>Cerithioidea</taxon>
        <taxon>Batillariidae</taxon>
        <taxon>Batillaria</taxon>
    </lineage>
</organism>
<dbReference type="PANTHER" id="PTHR18871:SF2">
    <property type="entry name" value="CENTROSOMAL PROTEIN OF 112 KDA"/>
    <property type="match status" value="1"/>
</dbReference>
<dbReference type="InterPro" id="IPR027831">
    <property type="entry name" value="DUF4485"/>
</dbReference>
<dbReference type="InterPro" id="IPR055310">
    <property type="entry name" value="CEP112"/>
</dbReference>
<accession>A0ABD0L1P9</accession>
<comment type="caution">
    <text evidence="4">The sequence shown here is derived from an EMBL/GenBank/DDBJ whole genome shotgun (WGS) entry which is preliminary data.</text>
</comment>
<dbReference type="Proteomes" id="UP001519460">
    <property type="component" value="Unassembled WGS sequence"/>
</dbReference>
<evidence type="ECO:0000256" key="1">
    <source>
        <dbReference type="SAM" id="Coils"/>
    </source>
</evidence>
<dbReference type="EMBL" id="JACVVK020000094">
    <property type="protein sequence ID" value="KAK7493312.1"/>
    <property type="molecule type" value="Genomic_DNA"/>
</dbReference>
<evidence type="ECO:0000259" key="3">
    <source>
        <dbReference type="Pfam" id="PF14846"/>
    </source>
</evidence>